<name>A0A8J3E3D3_9PROT</name>
<accession>A0A8J3E3D3</accession>
<keyword evidence="1" id="KW-0808">Transferase</keyword>
<dbReference type="RefSeq" id="WP_189048876.1">
    <property type="nucleotide sequence ID" value="NZ_BMJQ01000010.1"/>
</dbReference>
<dbReference type="PROSITE" id="PS51186">
    <property type="entry name" value="GNAT"/>
    <property type="match status" value="1"/>
</dbReference>
<feature type="domain" description="N-acetyltransferase" evidence="3">
    <location>
        <begin position="5"/>
        <end position="148"/>
    </location>
</feature>
<dbReference type="Proteomes" id="UP000646365">
    <property type="component" value="Unassembled WGS sequence"/>
</dbReference>
<dbReference type="GO" id="GO:0016747">
    <property type="term" value="F:acyltransferase activity, transferring groups other than amino-acyl groups"/>
    <property type="evidence" value="ECO:0007669"/>
    <property type="project" value="InterPro"/>
</dbReference>
<evidence type="ECO:0000259" key="3">
    <source>
        <dbReference type="PROSITE" id="PS51186"/>
    </source>
</evidence>
<evidence type="ECO:0000256" key="1">
    <source>
        <dbReference type="ARBA" id="ARBA00022679"/>
    </source>
</evidence>
<dbReference type="InterPro" id="IPR016181">
    <property type="entry name" value="Acyl_CoA_acyltransferase"/>
</dbReference>
<organism evidence="4 5">
    <name type="scientific">Aliidongia dinghuensis</name>
    <dbReference type="NCBI Taxonomy" id="1867774"/>
    <lineage>
        <taxon>Bacteria</taxon>
        <taxon>Pseudomonadati</taxon>
        <taxon>Pseudomonadota</taxon>
        <taxon>Alphaproteobacteria</taxon>
        <taxon>Rhodospirillales</taxon>
        <taxon>Dongiaceae</taxon>
        <taxon>Aliidongia</taxon>
    </lineage>
</organism>
<evidence type="ECO:0000313" key="4">
    <source>
        <dbReference type="EMBL" id="GGF29381.1"/>
    </source>
</evidence>
<dbReference type="EMBL" id="BMJQ01000010">
    <property type="protein sequence ID" value="GGF29381.1"/>
    <property type="molecule type" value="Genomic_DNA"/>
</dbReference>
<sequence length="148" mass="16062">MAGPVRLVAVAPDDARATAPCLPVLRVLRPHLGADEAVLAQLARQAAEGYRLLAAVDSEDKVLALAGWRFQENTVYGRFLYVDDLVTLPDRRGEGLGECLIEALAAQARAAGCRRLALDSGVTNSAAHRFYFRQRLTVGAFRFSLPLD</sequence>
<keyword evidence="2" id="KW-0012">Acyltransferase</keyword>
<dbReference type="InterPro" id="IPR000182">
    <property type="entry name" value="GNAT_dom"/>
</dbReference>
<dbReference type="AlphaFoldDB" id="A0A8J3E3D3"/>
<gene>
    <name evidence="4" type="ORF">GCM10011611_39300</name>
</gene>
<reference evidence="4" key="2">
    <citation type="submission" date="2020-09" db="EMBL/GenBank/DDBJ databases">
        <authorList>
            <person name="Sun Q."/>
            <person name="Zhou Y."/>
        </authorList>
    </citation>
    <scope>NUCLEOTIDE SEQUENCE</scope>
    <source>
        <strain evidence="4">CGMCC 1.15725</strain>
    </source>
</reference>
<dbReference type="InterPro" id="IPR050832">
    <property type="entry name" value="Bact_Acetyltransf"/>
</dbReference>
<dbReference type="SUPFAM" id="SSF55729">
    <property type="entry name" value="Acyl-CoA N-acyltransferases (Nat)"/>
    <property type="match status" value="1"/>
</dbReference>
<dbReference type="CDD" id="cd04301">
    <property type="entry name" value="NAT_SF"/>
    <property type="match status" value="1"/>
</dbReference>
<evidence type="ECO:0000313" key="5">
    <source>
        <dbReference type="Proteomes" id="UP000646365"/>
    </source>
</evidence>
<evidence type="ECO:0000256" key="2">
    <source>
        <dbReference type="ARBA" id="ARBA00023315"/>
    </source>
</evidence>
<dbReference type="Gene3D" id="3.40.630.30">
    <property type="match status" value="1"/>
</dbReference>
<proteinExistence type="predicted"/>
<protein>
    <submittedName>
        <fullName evidence="4">N-acetyltransferase GCN5</fullName>
    </submittedName>
</protein>
<comment type="caution">
    <text evidence="4">The sequence shown here is derived from an EMBL/GenBank/DDBJ whole genome shotgun (WGS) entry which is preliminary data.</text>
</comment>
<dbReference type="PANTHER" id="PTHR43877">
    <property type="entry name" value="AMINOALKYLPHOSPHONATE N-ACETYLTRANSFERASE-RELATED-RELATED"/>
    <property type="match status" value="1"/>
</dbReference>
<dbReference type="Pfam" id="PF00583">
    <property type="entry name" value="Acetyltransf_1"/>
    <property type="match status" value="1"/>
</dbReference>
<keyword evidence="5" id="KW-1185">Reference proteome</keyword>
<reference evidence="4" key="1">
    <citation type="journal article" date="2014" name="Int. J. Syst. Evol. Microbiol.">
        <title>Complete genome sequence of Corynebacterium casei LMG S-19264T (=DSM 44701T), isolated from a smear-ripened cheese.</title>
        <authorList>
            <consortium name="US DOE Joint Genome Institute (JGI-PGF)"/>
            <person name="Walter F."/>
            <person name="Albersmeier A."/>
            <person name="Kalinowski J."/>
            <person name="Ruckert C."/>
        </authorList>
    </citation>
    <scope>NUCLEOTIDE SEQUENCE</scope>
    <source>
        <strain evidence="4">CGMCC 1.15725</strain>
    </source>
</reference>